<keyword evidence="2" id="KW-0680">Restriction system</keyword>
<evidence type="ECO:0000259" key="4">
    <source>
        <dbReference type="Pfam" id="PF01420"/>
    </source>
</evidence>
<gene>
    <name evidence="5" type="ORF">EBQ24_12285</name>
</gene>
<evidence type="ECO:0000256" key="2">
    <source>
        <dbReference type="ARBA" id="ARBA00022747"/>
    </source>
</evidence>
<dbReference type="GO" id="GO:0003677">
    <property type="term" value="F:DNA binding"/>
    <property type="evidence" value="ECO:0007669"/>
    <property type="project" value="UniProtKB-KW"/>
</dbReference>
<dbReference type="GO" id="GO:0009307">
    <property type="term" value="P:DNA restriction-modification system"/>
    <property type="evidence" value="ECO:0007669"/>
    <property type="project" value="UniProtKB-KW"/>
</dbReference>
<reference evidence="5 6" key="1">
    <citation type="submission" date="2018-10" db="EMBL/GenBank/DDBJ databases">
        <title>Comamonadaceae CDC group NO-1 genome sequencing and assembly.</title>
        <authorList>
            <person name="Bernier A.-M."/>
            <person name="Bernard K."/>
        </authorList>
    </citation>
    <scope>NUCLEOTIDE SEQUENCE [LARGE SCALE GENOMIC DNA]</scope>
    <source>
        <strain evidence="5 6">NML180581</strain>
    </source>
</reference>
<dbReference type="PANTHER" id="PTHR30408">
    <property type="entry name" value="TYPE-1 RESTRICTION ENZYME ECOKI SPECIFICITY PROTEIN"/>
    <property type="match status" value="1"/>
</dbReference>
<comment type="caution">
    <text evidence="5">The sequence shown here is derived from an EMBL/GenBank/DDBJ whole genome shotgun (WGS) entry which is preliminary data.</text>
</comment>
<name>A0A3M6QM52_9BURK</name>
<dbReference type="PANTHER" id="PTHR30408:SF13">
    <property type="entry name" value="TYPE I RESTRICTION ENZYME HINDI SPECIFICITY SUBUNIT"/>
    <property type="match status" value="1"/>
</dbReference>
<evidence type="ECO:0000313" key="6">
    <source>
        <dbReference type="Proteomes" id="UP000281171"/>
    </source>
</evidence>
<keyword evidence="5" id="KW-0255">Endonuclease</keyword>
<dbReference type="SUPFAM" id="SSF116734">
    <property type="entry name" value="DNA methylase specificity domain"/>
    <property type="match status" value="2"/>
</dbReference>
<dbReference type="EMBL" id="RDQK01000045">
    <property type="protein sequence ID" value="RMX04035.1"/>
    <property type="molecule type" value="Genomic_DNA"/>
</dbReference>
<evidence type="ECO:0000256" key="1">
    <source>
        <dbReference type="ARBA" id="ARBA00010923"/>
    </source>
</evidence>
<dbReference type="InterPro" id="IPR052021">
    <property type="entry name" value="Type-I_RS_S_subunit"/>
</dbReference>
<proteinExistence type="inferred from homology"/>
<dbReference type="Proteomes" id="UP000281171">
    <property type="component" value="Unassembled WGS sequence"/>
</dbReference>
<dbReference type="CDD" id="cd17260">
    <property type="entry name" value="RMtype1_S_EcoEI-TRD1-CR1_like"/>
    <property type="match status" value="1"/>
</dbReference>
<evidence type="ECO:0000313" key="5">
    <source>
        <dbReference type="EMBL" id="RMX04035.1"/>
    </source>
</evidence>
<dbReference type="InterPro" id="IPR044946">
    <property type="entry name" value="Restrct_endonuc_typeI_TRD_sf"/>
</dbReference>
<dbReference type="Pfam" id="PF01420">
    <property type="entry name" value="Methylase_S"/>
    <property type="match status" value="2"/>
</dbReference>
<sequence>MDALPVNARATDRIESREYTGSGMRFQNGDTLIARITPCLENGKTAFVSGLRNGEVAHGSTEYIVLSGIPGKSDPLFGYYLSRSPVFRSYAIGHMEGTSGRQRVPASAVENFPLLLPPIEEQRAITHILGTLDDKIELNRQQNKTLEEMARALFKAWFVDFEPVRAKMEGRWQPGQSLPDLPAHLYDLFPDRLIETEQGEIPEGWQMRSLDSVASYLNGLALQKFPPESETEFLPVIKIAQLRAGNTNSADKASTQIKPEYVVNDGDVLFSWSGSLEVEVWNGGRGALNQHLFKVTSSEVPKWFYFFATRHHLPDFRTIAAGKATTMGHIQRKHLTAAKIAIATPEQMEKIDAFIAPQFEKMIRNAQQSRTLAQLRDTLLPKLIAGGLRVADVEAFLRGRGL</sequence>
<evidence type="ECO:0000256" key="3">
    <source>
        <dbReference type="ARBA" id="ARBA00023125"/>
    </source>
</evidence>
<keyword evidence="5" id="KW-0378">Hydrolase</keyword>
<keyword evidence="3" id="KW-0238">DNA-binding</keyword>
<dbReference type="AlphaFoldDB" id="A0A3M6QM52"/>
<protein>
    <submittedName>
        <fullName evidence="5">Restriction endonuclease subunit S</fullName>
    </submittedName>
</protein>
<dbReference type="GO" id="GO:0004519">
    <property type="term" value="F:endonuclease activity"/>
    <property type="evidence" value="ECO:0007669"/>
    <property type="project" value="UniProtKB-KW"/>
</dbReference>
<dbReference type="Gene3D" id="3.90.220.20">
    <property type="entry name" value="DNA methylase specificity domains"/>
    <property type="match status" value="2"/>
</dbReference>
<feature type="domain" description="Type I restriction modification DNA specificity" evidence="4">
    <location>
        <begin position="202"/>
        <end position="354"/>
    </location>
</feature>
<dbReference type="InterPro" id="IPR000055">
    <property type="entry name" value="Restrct_endonuc_typeI_TRD"/>
</dbReference>
<feature type="domain" description="Type I restriction modification DNA specificity" evidence="4">
    <location>
        <begin position="57"/>
        <end position="148"/>
    </location>
</feature>
<keyword evidence="5" id="KW-0540">Nuclease</keyword>
<comment type="similarity">
    <text evidence="1">Belongs to the type-I restriction system S methylase family.</text>
</comment>
<accession>A0A3M6QM52</accession>
<organism evidence="5 6">
    <name type="scientific">Allofranklinella schreckenbergeri</name>
    <dbReference type="NCBI Taxonomy" id="1076744"/>
    <lineage>
        <taxon>Bacteria</taxon>
        <taxon>Pseudomonadati</taxon>
        <taxon>Pseudomonadota</taxon>
        <taxon>Betaproteobacteria</taxon>
        <taxon>Burkholderiales</taxon>
        <taxon>Comamonadaceae</taxon>
        <taxon>Allofranklinella</taxon>
    </lineage>
</organism>